<gene>
    <name evidence="4" type="ORF">BJ878DRAFT_167374</name>
</gene>
<proteinExistence type="predicted"/>
<keyword evidence="2" id="KW-0812">Transmembrane</keyword>
<feature type="transmembrane region" description="Helical" evidence="2">
    <location>
        <begin position="140"/>
        <end position="165"/>
    </location>
</feature>
<feature type="region of interest" description="Disordered" evidence="1">
    <location>
        <begin position="176"/>
        <end position="225"/>
    </location>
</feature>
<dbReference type="AlphaFoldDB" id="A0A9P7YYV7"/>
<dbReference type="OrthoDB" id="5327148at2759"/>
<evidence type="ECO:0000259" key="3">
    <source>
        <dbReference type="Pfam" id="PF24535"/>
    </source>
</evidence>
<dbReference type="Pfam" id="PF24535">
    <property type="entry name" value="DUF7598"/>
    <property type="match status" value="1"/>
</dbReference>
<evidence type="ECO:0000256" key="2">
    <source>
        <dbReference type="SAM" id="Phobius"/>
    </source>
</evidence>
<keyword evidence="5" id="KW-1185">Reference proteome</keyword>
<name>A0A9P7YYV7_9HELO</name>
<keyword evidence="2" id="KW-0472">Membrane</keyword>
<keyword evidence="2" id="KW-1133">Transmembrane helix</keyword>
<feature type="transmembrane region" description="Helical" evidence="2">
    <location>
        <begin position="65"/>
        <end position="85"/>
    </location>
</feature>
<feature type="domain" description="DUF7598" evidence="3">
    <location>
        <begin position="30"/>
        <end position="163"/>
    </location>
</feature>
<dbReference type="InterPro" id="IPR056019">
    <property type="entry name" value="DUF7598"/>
</dbReference>
<evidence type="ECO:0000256" key="1">
    <source>
        <dbReference type="SAM" id="MobiDB-lite"/>
    </source>
</evidence>
<comment type="caution">
    <text evidence="4">The sequence shown here is derived from an EMBL/GenBank/DDBJ whole genome shotgun (WGS) entry which is preliminary data.</text>
</comment>
<dbReference type="Proteomes" id="UP000887226">
    <property type="component" value="Unassembled WGS sequence"/>
</dbReference>
<evidence type="ECO:0000313" key="5">
    <source>
        <dbReference type="Proteomes" id="UP000887226"/>
    </source>
</evidence>
<feature type="transmembrane region" description="Helical" evidence="2">
    <location>
        <begin position="97"/>
        <end position="120"/>
    </location>
</feature>
<evidence type="ECO:0000313" key="4">
    <source>
        <dbReference type="EMBL" id="KAG9242498.1"/>
    </source>
</evidence>
<feature type="transmembrane region" description="Helical" evidence="2">
    <location>
        <begin position="31"/>
        <end position="53"/>
    </location>
</feature>
<organism evidence="4 5">
    <name type="scientific">Calycina marina</name>
    <dbReference type="NCBI Taxonomy" id="1763456"/>
    <lineage>
        <taxon>Eukaryota</taxon>
        <taxon>Fungi</taxon>
        <taxon>Dikarya</taxon>
        <taxon>Ascomycota</taxon>
        <taxon>Pezizomycotina</taxon>
        <taxon>Leotiomycetes</taxon>
        <taxon>Helotiales</taxon>
        <taxon>Pezizellaceae</taxon>
        <taxon>Calycina</taxon>
    </lineage>
</organism>
<feature type="region of interest" description="Disordered" evidence="1">
    <location>
        <begin position="277"/>
        <end position="322"/>
    </location>
</feature>
<accession>A0A9P7YYV7</accession>
<protein>
    <recommendedName>
        <fullName evidence="3">DUF7598 domain-containing protein</fullName>
    </recommendedName>
</protein>
<dbReference type="EMBL" id="MU254067">
    <property type="protein sequence ID" value="KAG9242498.1"/>
    <property type="molecule type" value="Genomic_DNA"/>
</dbReference>
<reference evidence="4" key="1">
    <citation type="journal article" date="2021" name="IMA Fungus">
        <title>Genomic characterization of three marine fungi, including Emericellopsis atlantica sp. nov. with signatures of a generalist lifestyle and marine biomass degradation.</title>
        <authorList>
            <person name="Hagestad O.C."/>
            <person name="Hou L."/>
            <person name="Andersen J.H."/>
            <person name="Hansen E.H."/>
            <person name="Altermark B."/>
            <person name="Li C."/>
            <person name="Kuhnert E."/>
            <person name="Cox R.J."/>
            <person name="Crous P.W."/>
            <person name="Spatafora J.W."/>
            <person name="Lail K."/>
            <person name="Amirebrahimi M."/>
            <person name="Lipzen A."/>
            <person name="Pangilinan J."/>
            <person name="Andreopoulos W."/>
            <person name="Hayes R.D."/>
            <person name="Ng V."/>
            <person name="Grigoriev I.V."/>
            <person name="Jackson S.A."/>
            <person name="Sutton T.D.S."/>
            <person name="Dobson A.D.W."/>
            <person name="Rama T."/>
        </authorList>
    </citation>
    <scope>NUCLEOTIDE SEQUENCE</scope>
    <source>
        <strain evidence="4">TRa3180A</strain>
    </source>
</reference>
<sequence>MFLLLKLGRKMFKLASNKNEQPSSSLRGPGYVVLNVIRVLNIISLIVVVVASWVMLVKTVMASNFFFFDGVSHFITSTIAIFLILSETSLFPNYFATTWPLLSTSSGFVFLGLSMLGLGLNILGNLNKPATSQSALGLPFWRIVIASGILSSILGFTNLIATFFFSDSKHGITGRQVRSHGALSPSTSQNKAISPRGSSYGGSDKAFTMSSASSSSRPLRPQSPEELPIYHQQAAPEDRRKSLFGMKLPVRMSQISRPFATNPDQVSQFNKFASRSSPVVPEVQRPPTALHPYHNVGRNDAPQRHQYPASSRYSVASDITRF</sequence>